<dbReference type="Pfam" id="PF12802">
    <property type="entry name" value="MarR_2"/>
    <property type="match status" value="1"/>
</dbReference>
<dbReference type="PANTHER" id="PTHR33164:SF104">
    <property type="entry name" value="TRANSCRIPTIONAL REGULATORY PROTEIN"/>
    <property type="match status" value="1"/>
</dbReference>
<proteinExistence type="predicted"/>
<comment type="caution">
    <text evidence="2">The sequence shown here is derived from an EMBL/GenBank/DDBJ whole genome shotgun (WGS) entry which is preliminary data.</text>
</comment>
<dbReference type="PANTHER" id="PTHR33164">
    <property type="entry name" value="TRANSCRIPTIONAL REGULATOR, MARR FAMILY"/>
    <property type="match status" value="1"/>
</dbReference>
<feature type="domain" description="HTH marR-type" evidence="1">
    <location>
        <begin position="17"/>
        <end position="152"/>
    </location>
</feature>
<dbReference type="InterPro" id="IPR036390">
    <property type="entry name" value="WH_DNA-bd_sf"/>
</dbReference>
<accession>A0A1J5Q3Z6</accession>
<dbReference type="SMART" id="SM00347">
    <property type="entry name" value="HTH_MARR"/>
    <property type="match status" value="1"/>
</dbReference>
<gene>
    <name evidence="2" type="primary">slyA_15</name>
    <name evidence="2" type="ORF">GALL_398920</name>
</gene>
<organism evidence="2">
    <name type="scientific">mine drainage metagenome</name>
    <dbReference type="NCBI Taxonomy" id="410659"/>
    <lineage>
        <taxon>unclassified sequences</taxon>
        <taxon>metagenomes</taxon>
        <taxon>ecological metagenomes</taxon>
    </lineage>
</organism>
<evidence type="ECO:0000313" key="2">
    <source>
        <dbReference type="EMBL" id="OIQ78398.1"/>
    </source>
</evidence>
<dbReference type="PRINTS" id="PR00598">
    <property type="entry name" value="HTHMARR"/>
</dbReference>
<dbReference type="InterPro" id="IPR039422">
    <property type="entry name" value="MarR/SlyA-like"/>
</dbReference>
<dbReference type="PROSITE" id="PS50995">
    <property type="entry name" value="HTH_MARR_2"/>
    <property type="match status" value="1"/>
</dbReference>
<protein>
    <submittedName>
        <fullName evidence="2">Transcriptional regulator SlyA</fullName>
    </submittedName>
</protein>
<dbReference type="EMBL" id="MLJW01001406">
    <property type="protein sequence ID" value="OIQ78398.1"/>
    <property type="molecule type" value="Genomic_DNA"/>
</dbReference>
<dbReference type="Gene3D" id="1.10.10.10">
    <property type="entry name" value="Winged helix-like DNA-binding domain superfamily/Winged helix DNA-binding domain"/>
    <property type="match status" value="1"/>
</dbReference>
<dbReference type="SUPFAM" id="SSF46785">
    <property type="entry name" value="Winged helix' DNA-binding domain"/>
    <property type="match status" value="1"/>
</dbReference>
<name>A0A1J5Q3Z6_9ZZZZ</name>
<dbReference type="InterPro" id="IPR036388">
    <property type="entry name" value="WH-like_DNA-bd_sf"/>
</dbReference>
<evidence type="ECO:0000259" key="1">
    <source>
        <dbReference type="PROSITE" id="PS50995"/>
    </source>
</evidence>
<dbReference type="InterPro" id="IPR000835">
    <property type="entry name" value="HTH_MarR-typ"/>
</dbReference>
<reference evidence="2" key="1">
    <citation type="submission" date="2016-10" db="EMBL/GenBank/DDBJ databases">
        <title>Sequence of Gallionella enrichment culture.</title>
        <authorList>
            <person name="Poehlein A."/>
            <person name="Muehling M."/>
            <person name="Daniel R."/>
        </authorList>
    </citation>
    <scope>NUCLEOTIDE SEQUENCE</scope>
</reference>
<dbReference type="AlphaFoldDB" id="A0A1J5Q3Z6"/>
<dbReference type="GO" id="GO:0003700">
    <property type="term" value="F:DNA-binding transcription factor activity"/>
    <property type="evidence" value="ECO:0007669"/>
    <property type="project" value="InterPro"/>
</dbReference>
<sequence length="166" mass="18549">MPAAPEQDPEQADARVASEAWESLFRAQVTVMRRLQADRIWDELSMREYDVLFTLSRAPGAQLRLRDLNRSILLSQPSLSRLVERLEQTGLVERCAAAEDARGTTVRLTSGGAALQREVGRRHVRTIHRYVAGALSASELAVLTRLTEKLRCAQEDIPEEPADRSG</sequence>
<dbReference type="GO" id="GO:0006950">
    <property type="term" value="P:response to stress"/>
    <property type="evidence" value="ECO:0007669"/>
    <property type="project" value="TreeGrafter"/>
</dbReference>